<dbReference type="InterPro" id="IPR050129">
    <property type="entry name" value="Zn_alcohol_dh"/>
</dbReference>
<evidence type="ECO:0000256" key="4">
    <source>
        <dbReference type="ARBA" id="ARBA00023002"/>
    </source>
</evidence>
<dbReference type="InterPro" id="IPR011032">
    <property type="entry name" value="GroES-like_sf"/>
</dbReference>
<dbReference type="CDD" id="cd08234">
    <property type="entry name" value="threonine_DH_like"/>
    <property type="match status" value="1"/>
</dbReference>
<evidence type="ECO:0000313" key="8">
    <source>
        <dbReference type="EMBL" id="QNN49726.1"/>
    </source>
</evidence>
<evidence type="ECO:0000256" key="2">
    <source>
        <dbReference type="ARBA" id="ARBA00022723"/>
    </source>
</evidence>
<dbReference type="KEGG" id="pei:H9L10_01045"/>
<dbReference type="AlphaFoldDB" id="A0A7G9R2A1"/>
<dbReference type="PANTHER" id="PTHR43401:SF2">
    <property type="entry name" value="L-THREONINE 3-DEHYDROGENASE"/>
    <property type="match status" value="1"/>
</dbReference>
<comment type="similarity">
    <text evidence="5">Belongs to the zinc-containing alcohol dehydrogenase family.</text>
</comment>
<keyword evidence="4" id="KW-0560">Oxidoreductase</keyword>
<dbReference type="GO" id="GO:0008270">
    <property type="term" value="F:zinc ion binding"/>
    <property type="evidence" value="ECO:0007669"/>
    <property type="project" value="InterPro"/>
</dbReference>
<protein>
    <submittedName>
        <fullName evidence="8">Zinc-dependent alcohol dehydrogenase family protein</fullName>
    </submittedName>
</protein>
<name>A0A7G9R2A1_9MICO</name>
<dbReference type="GO" id="GO:0016491">
    <property type="term" value="F:oxidoreductase activity"/>
    <property type="evidence" value="ECO:0007669"/>
    <property type="project" value="UniProtKB-KW"/>
</dbReference>
<dbReference type="Pfam" id="PF00107">
    <property type="entry name" value="ADH_zinc_N"/>
    <property type="match status" value="1"/>
</dbReference>
<gene>
    <name evidence="8" type="ORF">H9L10_01045</name>
</gene>
<reference evidence="8 9" key="1">
    <citation type="submission" date="2020-08" db="EMBL/GenBank/DDBJ databases">
        <title>Genome sequence of Phycicoccus endophyticus JCM 31784T.</title>
        <authorList>
            <person name="Hyun D.-W."/>
            <person name="Bae J.-W."/>
        </authorList>
    </citation>
    <scope>NUCLEOTIDE SEQUENCE [LARGE SCALE GENOMIC DNA]</scope>
    <source>
        <strain evidence="8 9">JCM 31784</strain>
    </source>
</reference>
<feature type="domain" description="Alcohol dehydrogenase-like N-terminal" evidence="7">
    <location>
        <begin position="24"/>
        <end position="129"/>
    </location>
</feature>
<dbReference type="InterPro" id="IPR013154">
    <property type="entry name" value="ADH-like_N"/>
</dbReference>
<evidence type="ECO:0000256" key="1">
    <source>
        <dbReference type="ARBA" id="ARBA00001947"/>
    </source>
</evidence>
<dbReference type="InterPro" id="IPR002328">
    <property type="entry name" value="ADH_Zn_CS"/>
</dbReference>
<keyword evidence="3 5" id="KW-0862">Zinc</keyword>
<accession>A0A7G9R2A1</accession>
<dbReference type="Proteomes" id="UP000515976">
    <property type="component" value="Chromosome"/>
</dbReference>
<comment type="cofactor">
    <cofactor evidence="1 5">
        <name>Zn(2+)</name>
        <dbReference type="ChEBI" id="CHEBI:29105"/>
    </cofactor>
</comment>
<evidence type="ECO:0000256" key="3">
    <source>
        <dbReference type="ARBA" id="ARBA00022833"/>
    </source>
</evidence>
<sequence>MRAVVYDAPRQWSVREVPDPVPADDEVLVQVLQTGVCGTDLHIHEGGFYAEFPLIPGHEVVGVVAGLGGEVTSLELGERVTVNPNVPCHRCDYCRRGQTLVCPNLKGVGTNFPGTFAEYLTMPHQFVYSTEGIDDDVAVFAEPVSCVVHGVGLLAPRPGSTALVFGAGPTGLLFAQLLQRSGAAHVTVAASSKFKLDRALAMGIDAVHLMDRADPTGTATSLMAESGGYDLVVEATGSTEVADLCVPLTRSQGTVLVYGVTDAEDRMTISPYDVFRREISVRGSFAQVDDFPGAVVSLRTGRVDPAGLITHRFALEDYGQALEALQHDRSVHKIVLAPSW</sequence>
<dbReference type="PROSITE" id="PS00059">
    <property type="entry name" value="ADH_ZINC"/>
    <property type="match status" value="1"/>
</dbReference>
<dbReference type="SUPFAM" id="SSF50129">
    <property type="entry name" value="GroES-like"/>
    <property type="match status" value="1"/>
</dbReference>
<feature type="domain" description="Alcohol dehydrogenase-like C-terminal" evidence="6">
    <location>
        <begin position="169"/>
        <end position="294"/>
    </location>
</feature>
<evidence type="ECO:0000256" key="5">
    <source>
        <dbReference type="RuleBase" id="RU361277"/>
    </source>
</evidence>
<dbReference type="InterPro" id="IPR036291">
    <property type="entry name" value="NAD(P)-bd_dom_sf"/>
</dbReference>
<dbReference type="SUPFAM" id="SSF51735">
    <property type="entry name" value="NAD(P)-binding Rossmann-fold domains"/>
    <property type="match status" value="1"/>
</dbReference>
<evidence type="ECO:0000259" key="7">
    <source>
        <dbReference type="Pfam" id="PF08240"/>
    </source>
</evidence>
<dbReference type="PANTHER" id="PTHR43401">
    <property type="entry name" value="L-THREONINE 3-DEHYDROGENASE"/>
    <property type="match status" value="1"/>
</dbReference>
<proteinExistence type="inferred from homology"/>
<dbReference type="InterPro" id="IPR013149">
    <property type="entry name" value="ADH-like_C"/>
</dbReference>
<keyword evidence="9" id="KW-1185">Reference proteome</keyword>
<organism evidence="8 9">
    <name type="scientific">Phycicoccus endophyticus</name>
    <dbReference type="NCBI Taxonomy" id="1690220"/>
    <lineage>
        <taxon>Bacteria</taxon>
        <taxon>Bacillati</taxon>
        <taxon>Actinomycetota</taxon>
        <taxon>Actinomycetes</taxon>
        <taxon>Micrococcales</taxon>
        <taxon>Intrasporangiaceae</taxon>
        <taxon>Phycicoccus</taxon>
    </lineage>
</organism>
<evidence type="ECO:0000259" key="6">
    <source>
        <dbReference type="Pfam" id="PF00107"/>
    </source>
</evidence>
<dbReference type="RefSeq" id="WP_166101575.1">
    <property type="nucleotide sequence ID" value="NZ_BMMY01000004.1"/>
</dbReference>
<dbReference type="Pfam" id="PF08240">
    <property type="entry name" value="ADH_N"/>
    <property type="match status" value="1"/>
</dbReference>
<evidence type="ECO:0000313" key="9">
    <source>
        <dbReference type="Proteomes" id="UP000515976"/>
    </source>
</evidence>
<dbReference type="EMBL" id="CP060712">
    <property type="protein sequence ID" value="QNN49726.1"/>
    <property type="molecule type" value="Genomic_DNA"/>
</dbReference>
<dbReference type="Gene3D" id="3.90.180.10">
    <property type="entry name" value="Medium-chain alcohol dehydrogenases, catalytic domain"/>
    <property type="match status" value="1"/>
</dbReference>
<keyword evidence="2 5" id="KW-0479">Metal-binding</keyword>
<dbReference type="Gene3D" id="3.40.50.720">
    <property type="entry name" value="NAD(P)-binding Rossmann-like Domain"/>
    <property type="match status" value="1"/>
</dbReference>